<sequence length="218" mass="24974">MKKLVLAILALVSFYFTSAAQEQGKPNALQNAVTKLDQATKAKDFELLEKEFLQIAAQQKKDWLPYYYAAFCNAKVGFINQDDGESIEPFSNRGEEQVQMAKSLLDTVKQKKELSELYTVLSMVYRTKVFINPMTYGRKYGVLSQQYRVKAQELNPENPRAIYVKAWEMYKTPKMWGGDKEAGKQLATRSLALLQKEQSSVQPHWGKTENQELLGKNK</sequence>
<feature type="region of interest" description="Disordered" evidence="1">
    <location>
        <begin position="198"/>
        <end position="218"/>
    </location>
</feature>
<evidence type="ECO:0000256" key="2">
    <source>
        <dbReference type="SAM" id="SignalP"/>
    </source>
</evidence>
<reference evidence="3 4" key="1">
    <citation type="submission" date="2024-03" db="EMBL/GenBank/DDBJ databases">
        <title>Sequence of Lycoming College Course Isolates.</title>
        <authorList>
            <person name="Plotts O."/>
            <person name="Newman J."/>
        </authorList>
    </citation>
    <scope>NUCLEOTIDE SEQUENCE [LARGE SCALE GENOMIC DNA]</scope>
    <source>
        <strain evidence="3 4">CJB-3</strain>
    </source>
</reference>
<gene>
    <name evidence="3" type="ORF">WAE58_20460</name>
</gene>
<dbReference type="RefSeq" id="WP_288883962.1">
    <property type="nucleotide sequence ID" value="NZ_CBFGNQ010000008.1"/>
</dbReference>
<dbReference type="Proteomes" id="UP001378956">
    <property type="component" value="Unassembled WGS sequence"/>
</dbReference>
<organism evidence="3 4">
    <name type="scientific">Pedobacter panaciterrae</name>
    <dbReference type="NCBI Taxonomy" id="363849"/>
    <lineage>
        <taxon>Bacteria</taxon>
        <taxon>Pseudomonadati</taxon>
        <taxon>Bacteroidota</taxon>
        <taxon>Sphingobacteriia</taxon>
        <taxon>Sphingobacteriales</taxon>
        <taxon>Sphingobacteriaceae</taxon>
        <taxon>Pedobacter</taxon>
    </lineage>
</organism>
<evidence type="ECO:0000256" key="1">
    <source>
        <dbReference type="SAM" id="MobiDB-lite"/>
    </source>
</evidence>
<protein>
    <submittedName>
        <fullName evidence="3">Uncharacterized protein</fullName>
    </submittedName>
</protein>
<keyword evidence="2" id="KW-0732">Signal</keyword>
<evidence type="ECO:0000313" key="4">
    <source>
        <dbReference type="Proteomes" id="UP001378956"/>
    </source>
</evidence>
<evidence type="ECO:0000313" key="3">
    <source>
        <dbReference type="EMBL" id="MEJ2904829.1"/>
    </source>
</evidence>
<accession>A0ABU8NRF1</accession>
<name>A0ABU8NRF1_9SPHI</name>
<dbReference type="EMBL" id="JBBEUB010000008">
    <property type="protein sequence ID" value="MEJ2904829.1"/>
    <property type="molecule type" value="Genomic_DNA"/>
</dbReference>
<keyword evidence="4" id="KW-1185">Reference proteome</keyword>
<comment type="caution">
    <text evidence="3">The sequence shown here is derived from an EMBL/GenBank/DDBJ whole genome shotgun (WGS) entry which is preliminary data.</text>
</comment>
<feature type="signal peptide" evidence="2">
    <location>
        <begin position="1"/>
        <end position="19"/>
    </location>
</feature>
<feature type="chain" id="PRO_5046120136" evidence="2">
    <location>
        <begin position="20"/>
        <end position="218"/>
    </location>
</feature>
<proteinExistence type="predicted"/>